<proteinExistence type="predicted"/>
<sequence length="203" mass="22820">MGLDPSDSEEEEGSGSEGSGDEDGGETPPPREKHPRGVAGKGVRVPTWASDADKALGAGKDGGELWKKLVGLWWAKELARKFQGPTRGFTEGRPLQVYNWVHYARRAPVKPAITDVKKFGKQWWDWWMLMNPNWRTPMRSGRLEQVRGGEGWAAVDHSGPNGILNAIICLRWWKDATEDGNAEQEDEWEMAVREVIWVIEAIE</sequence>
<keyword evidence="3" id="KW-1185">Reference proteome</keyword>
<name>A0AAD7KC17_9AGAR</name>
<protein>
    <submittedName>
        <fullName evidence="2">Uncharacterized protein</fullName>
    </submittedName>
</protein>
<feature type="compositionally biased region" description="Acidic residues" evidence="1">
    <location>
        <begin position="1"/>
        <end position="25"/>
    </location>
</feature>
<feature type="region of interest" description="Disordered" evidence="1">
    <location>
        <begin position="1"/>
        <end position="46"/>
    </location>
</feature>
<evidence type="ECO:0000313" key="3">
    <source>
        <dbReference type="Proteomes" id="UP001215598"/>
    </source>
</evidence>
<accession>A0AAD7KC17</accession>
<gene>
    <name evidence="2" type="ORF">B0H16DRAFT_1300114</name>
</gene>
<reference evidence="2" key="1">
    <citation type="submission" date="2023-03" db="EMBL/GenBank/DDBJ databases">
        <title>Massive genome expansion in bonnet fungi (Mycena s.s.) driven by repeated elements and novel gene families across ecological guilds.</title>
        <authorList>
            <consortium name="Lawrence Berkeley National Laboratory"/>
            <person name="Harder C.B."/>
            <person name="Miyauchi S."/>
            <person name="Viragh M."/>
            <person name="Kuo A."/>
            <person name="Thoen E."/>
            <person name="Andreopoulos B."/>
            <person name="Lu D."/>
            <person name="Skrede I."/>
            <person name="Drula E."/>
            <person name="Henrissat B."/>
            <person name="Morin E."/>
            <person name="Kohler A."/>
            <person name="Barry K."/>
            <person name="LaButti K."/>
            <person name="Morin E."/>
            <person name="Salamov A."/>
            <person name="Lipzen A."/>
            <person name="Mereny Z."/>
            <person name="Hegedus B."/>
            <person name="Baldrian P."/>
            <person name="Stursova M."/>
            <person name="Weitz H."/>
            <person name="Taylor A."/>
            <person name="Grigoriev I.V."/>
            <person name="Nagy L.G."/>
            <person name="Martin F."/>
            <person name="Kauserud H."/>
        </authorList>
    </citation>
    <scope>NUCLEOTIDE SEQUENCE</scope>
    <source>
        <strain evidence="2">CBHHK182m</strain>
    </source>
</reference>
<organism evidence="2 3">
    <name type="scientific">Mycena metata</name>
    <dbReference type="NCBI Taxonomy" id="1033252"/>
    <lineage>
        <taxon>Eukaryota</taxon>
        <taxon>Fungi</taxon>
        <taxon>Dikarya</taxon>
        <taxon>Basidiomycota</taxon>
        <taxon>Agaricomycotina</taxon>
        <taxon>Agaricomycetes</taxon>
        <taxon>Agaricomycetidae</taxon>
        <taxon>Agaricales</taxon>
        <taxon>Marasmiineae</taxon>
        <taxon>Mycenaceae</taxon>
        <taxon>Mycena</taxon>
    </lineage>
</organism>
<dbReference type="Proteomes" id="UP001215598">
    <property type="component" value="Unassembled WGS sequence"/>
</dbReference>
<comment type="caution">
    <text evidence="2">The sequence shown here is derived from an EMBL/GenBank/DDBJ whole genome shotgun (WGS) entry which is preliminary data.</text>
</comment>
<dbReference type="AlphaFoldDB" id="A0AAD7KC17"/>
<evidence type="ECO:0000256" key="1">
    <source>
        <dbReference type="SAM" id="MobiDB-lite"/>
    </source>
</evidence>
<dbReference type="EMBL" id="JARKIB010000005">
    <property type="protein sequence ID" value="KAJ7779966.1"/>
    <property type="molecule type" value="Genomic_DNA"/>
</dbReference>
<evidence type="ECO:0000313" key="2">
    <source>
        <dbReference type="EMBL" id="KAJ7779966.1"/>
    </source>
</evidence>